<sequence>MDSLKNKKSYYNWYEIVPLIGIALLIIIDIFASIYVYNLFKDSESLQGVNSNLLSNNTPIGIFQSAPVNANTGLILEVEKDINQIQSQYYVNNKFSNNSLGKLCTLYYNNYNQNYVKNNKNANSIFISLKDIIEKIKSNNMNTHNIDLNEDFSNINSNINTLKNIYKEYGNSSN</sequence>
<dbReference type="HOGENOM" id="CLU_1537412_0_0_9"/>
<feature type="transmembrane region" description="Helical" evidence="1">
    <location>
        <begin position="16"/>
        <end position="37"/>
    </location>
</feature>
<keyword evidence="3" id="KW-1185">Reference proteome</keyword>
<comment type="caution">
    <text evidence="2">The sequence shown here is derived from an EMBL/GenBank/DDBJ whole genome shotgun (WGS) entry which is preliminary data.</text>
</comment>
<evidence type="ECO:0000313" key="2">
    <source>
        <dbReference type="EMBL" id="ENY99357.1"/>
    </source>
</evidence>
<keyword evidence="1" id="KW-0472">Membrane</keyword>
<evidence type="ECO:0000256" key="1">
    <source>
        <dbReference type="SAM" id="Phobius"/>
    </source>
</evidence>
<dbReference type="EMBL" id="AGYT01000022">
    <property type="protein sequence ID" value="ENY99357.1"/>
    <property type="molecule type" value="Genomic_DNA"/>
</dbReference>
<name>N9XI31_9CLOT</name>
<dbReference type="Proteomes" id="UP000013097">
    <property type="component" value="Unassembled WGS sequence"/>
</dbReference>
<keyword evidence="1" id="KW-1133">Transmembrane helix</keyword>
<organism evidence="2 3">
    <name type="scientific">Clostridium thermobutyricum</name>
    <dbReference type="NCBI Taxonomy" id="29372"/>
    <lineage>
        <taxon>Bacteria</taxon>
        <taxon>Bacillati</taxon>
        <taxon>Bacillota</taxon>
        <taxon>Clostridia</taxon>
        <taxon>Eubacteriales</taxon>
        <taxon>Clostridiaceae</taxon>
        <taxon>Clostridium</taxon>
    </lineage>
</organism>
<dbReference type="RefSeq" id="WP_002599683.1">
    <property type="nucleotide sequence ID" value="NZ_KB850959.1"/>
</dbReference>
<evidence type="ECO:0000313" key="3">
    <source>
        <dbReference type="Proteomes" id="UP000013097"/>
    </source>
</evidence>
<reference evidence="2 3" key="1">
    <citation type="submission" date="2013-01" db="EMBL/GenBank/DDBJ databases">
        <title>The Genome Sequence of Clostridium colicanis 209318.</title>
        <authorList>
            <consortium name="The Broad Institute Genome Sequencing Platform"/>
            <person name="Earl A."/>
            <person name="Ward D."/>
            <person name="Feldgarden M."/>
            <person name="Gevers D."/>
            <person name="Courvalin P."/>
            <person name="Lambert T."/>
            <person name="Walker B."/>
            <person name="Young S.K."/>
            <person name="Zeng Q."/>
            <person name="Gargeya S."/>
            <person name="Fitzgerald M."/>
            <person name="Haas B."/>
            <person name="Abouelleil A."/>
            <person name="Alvarado L."/>
            <person name="Arachchi H.M."/>
            <person name="Berlin A.M."/>
            <person name="Chapman S.B."/>
            <person name="Dewar J."/>
            <person name="Goldberg J."/>
            <person name="Griggs A."/>
            <person name="Gujja S."/>
            <person name="Hansen M."/>
            <person name="Howarth C."/>
            <person name="Imamovic A."/>
            <person name="Larimer J."/>
            <person name="McCowan C."/>
            <person name="Murphy C."/>
            <person name="Neiman D."/>
            <person name="Pearson M."/>
            <person name="Priest M."/>
            <person name="Roberts A."/>
            <person name="Saif S."/>
            <person name="Shea T."/>
            <person name="Sisk P."/>
            <person name="Sykes S."/>
            <person name="Wortman J."/>
            <person name="Nusbaum C."/>
            <person name="Birren B."/>
        </authorList>
    </citation>
    <scope>NUCLEOTIDE SEQUENCE [LARGE SCALE GENOMIC DNA]</scope>
    <source>
        <strain evidence="2 3">209318</strain>
    </source>
</reference>
<dbReference type="AlphaFoldDB" id="N9XI31"/>
<keyword evidence="1" id="KW-0812">Transmembrane</keyword>
<protein>
    <submittedName>
        <fullName evidence="2">Uncharacterized protein</fullName>
    </submittedName>
</protein>
<proteinExistence type="predicted"/>
<dbReference type="PATRIC" id="fig|999411.4.peg.3157"/>
<accession>N9XI31</accession>
<gene>
    <name evidence="2" type="ORF">HMPREF1092_03243</name>
</gene>